<dbReference type="RefSeq" id="XP_033681198.1">
    <property type="nucleotide sequence ID" value="XM_033829595.1"/>
</dbReference>
<sequence>MSDNWVHMKGPRPCALVLLTFTDIPVDHLPGPHRFYNFLTGRGQNALFDYWQQVSNHVITLDGSEVFGWYQMQYSFAKDSRRSWTTWRDEANRLCKDMNLADFRGGVIILVAASVDSYYWLNSGANTSGGFVMTTGGYWGNRKWRLCKKCGCLVRPDIEADPSIHGACLAGGIHELGDRYYAISDAPNDDLVGDSGWRRCEQCCVLFQTNNTNSTTQYICPALKPNLGPHTPWKFDCKVPTAQLGSSYQDGWKQCASCSQLTYTGISGVCTYNNGKHDVRFSANYGVVESTTSMKIALQAHNIGQALGLPLSWSANPDTAAGDPYDVMSAITTSRVKAFNLTEPLNFGWTTYCQDGFESTYSPAGPGLIAPTLWKMGWLSSAWPISAENLKARKNYSLRALGRPEQTGAGALYYVTRSRIYTVEFRQADGWDRGIGKDCVLVHELRSKYATGQKGFRYCRKCHGMFLASSAVCAAGDLHDARTNSTTYTLETSKGVELPDGAHIRSYWTCSSCHTIYNTDFPATFDMKYGCPCMPVASHYHSQGATEYIVPTDGPFIGSEKGWKRCRKCDALVYTLDRRNVGVCHHGGQHDCTGEAEGSIFIGVPTTPNVQYEVGFKRCYKCEILFDARLGSCKAGGSHDYTGSEAYNIPRKSEMAAGSPFKVCTKCLGVYIGGLAGTCPSGGQHSFDGREYTVHNSQDGTDCTGESWTHCTKCNLLLKNVSSSLACAAGGTHTCNAPVSWYLPHFKIDLAYLVGKPLYTGDAWQDPGNNFRIEVGAINSNHTVSVNVGEAMATSKTATPSL</sequence>
<reference evidence="1" key="1">
    <citation type="journal article" date="2020" name="Stud. Mycol.">
        <title>101 Dothideomycetes genomes: a test case for predicting lifestyles and emergence of pathogens.</title>
        <authorList>
            <person name="Haridas S."/>
            <person name="Albert R."/>
            <person name="Binder M."/>
            <person name="Bloem J."/>
            <person name="Labutti K."/>
            <person name="Salamov A."/>
            <person name="Andreopoulos B."/>
            <person name="Baker S."/>
            <person name="Barry K."/>
            <person name="Bills G."/>
            <person name="Bluhm B."/>
            <person name="Cannon C."/>
            <person name="Castanera R."/>
            <person name="Culley D."/>
            <person name="Daum C."/>
            <person name="Ezra D."/>
            <person name="Gonzalez J."/>
            <person name="Henrissat B."/>
            <person name="Kuo A."/>
            <person name="Liang C."/>
            <person name="Lipzen A."/>
            <person name="Lutzoni F."/>
            <person name="Magnuson J."/>
            <person name="Mondo S."/>
            <person name="Nolan M."/>
            <person name="Ohm R."/>
            <person name="Pangilinan J."/>
            <person name="Park H.-J."/>
            <person name="Ramirez L."/>
            <person name="Alfaro M."/>
            <person name="Sun H."/>
            <person name="Tritt A."/>
            <person name="Yoshinaga Y."/>
            <person name="Zwiers L.-H."/>
            <person name="Turgeon B."/>
            <person name="Goodwin S."/>
            <person name="Spatafora J."/>
            <person name="Crous P."/>
            <person name="Grigoriev I."/>
        </authorList>
    </citation>
    <scope>NUCLEOTIDE SEQUENCE</scope>
    <source>
        <strain evidence="1">CBS 122368</strain>
    </source>
</reference>
<dbReference type="GeneID" id="54582925"/>
<dbReference type="AlphaFoldDB" id="A0A6A6I6L3"/>
<gene>
    <name evidence="1" type="ORF">BU26DRAFT_521659</name>
</gene>
<keyword evidence="2" id="KW-1185">Reference proteome</keyword>
<dbReference type="Proteomes" id="UP000800094">
    <property type="component" value="Unassembled WGS sequence"/>
</dbReference>
<evidence type="ECO:0000313" key="1">
    <source>
        <dbReference type="EMBL" id="KAF2246194.1"/>
    </source>
</evidence>
<name>A0A6A6I6L3_9PLEO</name>
<accession>A0A6A6I6L3</accession>
<proteinExistence type="predicted"/>
<protein>
    <submittedName>
        <fullName evidence="1">Uncharacterized protein</fullName>
    </submittedName>
</protein>
<dbReference type="OrthoDB" id="4138164at2759"/>
<organism evidence="1 2">
    <name type="scientific">Trematosphaeria pertusa</name>
    <dbReference type="NCBI Taxonomy" id="390896"/>
    <lineage>
        <taxon>Eukaryota</taxon>
        <taxon>Fungi</taxon>
        <taxon>Dikarya</taxon>
        <taxon>Ascomycota</taxon>
        <taxon>Pezizomycotina</taxon>
        <taxon>Dothideomycetes</taxon>
        <taxon>Pleosporomycetidae</taxon>
        <taxon>Pleosporales</taxon>
        <taxon>Massarineae</taxon>
        <taxon>Trematosphaeriaceae</taxon>
        <taxon>Trematosphaeria</taxon>
    </lineage>
</organism>
<evidence type="ECO:0000313" key="2">
    <source>
        <dbReference type="Proteomes" id="UP000800094"/>
    </source>
</evidence>
<dbReference type="EMBL" id="ML987199">
    <property type="protein sequence ID" value="KAF2246194.1"/>
    <property type="molecule type" value="Genomic_DNA"/>
</dbReference>